<evidence type="ECO:0000313" key="7">
    <source>
        <dbReference type="Proteomes" id="UP000192721"/>
    </source>
</evidence>
<dbReference type="CDD" id="cd00801">
    <property type="entry name" value="INT_P4_C"/>
    <property type="match status" value="1"/>
</dbReference>
<dbReference type="InterPro" id="IPR053876">
    <property type="entry name" value="Phage_int_M"/>
</dbReference>
<dbReference type="PANTHER" id="PTHR30629">
    <property type="entry name" value="PROPHAGE INTEGRASE"/>
    <property type="match status" value="1"/>
</dbReference>
<dbReference type="GO" id="GO:0006310">
    <property type="term" value="P:DNA recombination"/>
    <property type="evidence" value="ECO:0007669"/>
    <property type="project" value="UniProtKB-KW"/>
</dbReference>
<dbReference type="GO" id="GO:0015074">
    <property type="term" value="P:DNA integration"/>
    <property type="evidence" value="ECO:0007669"/>
    <property type="project" value="UniProtKB-KW"/>
</dbReference>
<evidence type="ECO:0000256" key="3">
    <source>
        <dbReference type="ARBA" id="ARBA00023125"/>
    </source>
</evidence>
<reference evidence="6 7" key="1">
    <citation type="submission" date="2017-02" db="EMBL/GenBank/DDBJ databases">
        <title>Chromobacterium haemolyticum H5244.</title>
        <authorList>
            <person name="Gulvik C.A."/>
        </authorList>
    </citation>
    <scope>NUCLEOTIDE SEQUENCE [LARGE SCALE GENOMIC DNA]</scope>
    <source>
        <strain evidence="6 7">H5244</strain>
    </source>
</reference>
<keyword evidence="3" id="KW-0238">DNA-binding</keyword>
<evidence type="ECO:0000259" key="5">
    <source>
        <dbReference type="PROSITE" id="PS51898"/>
    </source>
</evidence>
<dbReference type="RefSeq" id="WP_081555596.1">
    <property type="nucleotide sequence ID" value="NZ_MUKV01000013.1"/>
</dbReference>
<dbReference type="EMBL" id="MUKV01000013">
    <property type="protein sequence ID" value="OQS39299.1"/>
    <property type="molecule type" value="Genomic_DNA"/>
</dbReference>
<dbReference type="InterPro" id="IPR002104">
    <property type="entry name" value="Integrase_catalytic"/>
</dbReference>
<keyword evidence="4" id="KW-0233">DNA recombination</keyword>
<evidence type="ECO:0000256" key="1">
    <source>
        <dbReference type="ARBA" id="ARBA00008857"/>
    </source>
</evidence>
<dbReference type="Gene3D" id="1.10.150.130">
    <property type="match status" value="1"/>
</dbReference>
<dbReference type="InterPro" id="IPR025166">
    <property type="entry name" value="Integrase_DNA_bind_dom"/>
</dbReference>
<dbReference type="AlphaFoldDB" id="A0A1W0CWX8"/>
<dbReference type="InterPro" id="IPR013762">
    <property type="entry name" value="Integrase-like_cat_sf"/>
</dbReference>
<evidence type="ECO:0000256" key="4">
    <source>
        <dbReference type="ARBA" id="ARBA00023172"/>
    </source>
</evidence>
<comment type="caution">
    <text evidence="6">The sequence shown here is derived from an EMBL/GenBank/DDBJ whole genome shotgun (WGS) entry which is preliminary data.</text>
</comment>
<gene>
    <name evidence="6" type="ORF">B0T45_11705</name>
</gene>
<sequence length="427" mass="48797">MALTELQCSRAKPDSKEQLLSDGNGLNLLIRVKGTKTWVYQFRLNGSKYKLNYGNYPAIGLADARKLHAFAKQMLELGQHPAELLENDEARRMILAGHSRSEIEAVQYQAALASQQAARMTFSQAAQRYKKEWVDHNWKSPDKGFAPVRLHLEPKIGNLALDDIDAPLLRELLYDLRERRGVQASLSTHGWATRVFGYALEHNWCNHNPAQQIKAMRIGQRGKRTRWLTVPEIRRYLAALYQVDCYRGYKLALHLLLMLALRKNELVGANWREFDLPAGEWLIPKERMKGKKEHRVFLPRQAIAILQELQRLGDNSPWVMPMPTDRRRAMNGNNLNGAHAAAINAAKIEDYVIHDHRHTASTLLREMGNLPEVVEAALSHAIPGIAGVYAHAQYKEQRLAMLQSWADFLDQTMNEHTVIQATFRRLA</sequence>
<dbReference type="PANTHER" id="PTHR30629:SF2">
    <property type="entry name" value="PROPHAGE INTEGRASE INTS-RELATED"/>
    <property type="match status" value="1"/>
</dbReference>
<dbReference type="Pfam" id="PF22022">
    <property type="entry name" value="Phage_int_M"/>
    <property type="match status" value="1"/>
</dbReference>
<dbReference type="InterPro" id="IPR010998">
    <property type="entry name" value="Integrase_recombinase_N"/>
</dbReference>
<feature type="domain" description="Tyr recombinase" evidence="5">
    <location>
        <begin position="223"/>
        <end position="402"/>
    </location>
</feature>
<dbReference type="GO" id="GO:0003677">
    <property type="term" value="F:DNA binding"/>
    <property type="evidence" value="ECO:0007669"/>
    <property type="project" value="UniProtKB-KW"/>
</dbReference>
<protein>
    <recommendedName>
        <fullName evidence="5">Tyr recombinase domain-containing protein</fullName>
    </recommendedName>
</protein>
<dbReference type="Pfam" id="PF00589">
    <property type="entry name" value="Phage_integrase"/>
    <property type="match status" value="1"/>
</dbReference>
<dbReference type="SUPFAM" id="SSF56349">
    <property type="entry name" value="DNA breaking-rejoining enzymes"/>
    <property type="match status" value="1"/>
</dbReference>
<dbReference type="Gene3D" id="1.10.443.10">
    <property type="entry name" value="Intergrase catalytic core"/>
    <property type="match status" value="1"/>
</dbReference>
<evidence type="ECO:0000256" key="2">
    <source>
        <dbReference type="ARBA" id="ARBA00022908"/>
    </source>
</evidence>
<organism evidence="6 7">
    <name type="scientific">Chromobacterium haemolyticum</name>
    <dbReference type="NCBI Taxonomy" id="394935"/>
    <lineage>
        <taxon>Bacteria</taxon>
        <taxon>Pseudomonadati</taxon>
        <taxon>Pseudomonadota</taxon>
        <taxon>Betaproteobacteria</taxon>
        <taxon>Neisseriales</taxon>
        <taxon>Chromobacteriaceae</taxon>
        <taxon>Chromobacterium</taxon>
    </lineage>
</organism>
<proteinExistence type="inferred from homology"/>
<evidence type="ECO:0000313" key="6">
    <source>
        <dbReference type="EMBL" id="OQS39299.1"/>
    </source>
</evidence>
<dbReference type="PROSITE" id="PS51898">
    <property type="entry name" value="TYR_RECOMBINASE"/>
    <property type="match status" value="1"/>
</dbReference>
<accession>A0A1W0CWX8</accession>
<dbReference type="InterPro" id="IPR050808">
    <property type="entry name" value="Phage_Integrase"/>
</dbReference>
<name>A0A1W0CWX8_9NEIS</name>
<comment type="similarity">
    <text evidence="1">Belongs to the 'phage' integrase family.</text>
</comment>
<dbReference type="Proteomes" id="UP000192721">
    <property type="component" value="Unassembled WGS sequence"/>
</dbReference>
<dbReference type="InterPro" id="IPR011010">
    <property type="entry name" value="DNA_brk_join_enz"/>
</dbReference>
<dbReference type="Pfam" id="PF13356">
    <property type="entry name" value="Arm-DNA-bind_3"/>
    <property type="match status" value="1"/>
</dbReference>
<dbReference type="InterPro" id="IPR038488">
    <property type="entry name" value="Integrase_DNA-bd_sf"/>
</dbReference>
<keyword evidence="2" id="KW-0229">DNA integration</keyword>
<dbReference type="Gene3D" id="3.30.160.390">
    <property type="entry name" value="Integrase, DNA-binding domain"/>
    <property type="match status" value="1"/>
</dbReference>